<sequence length="276" mass="32093">MIKKIDAHQHFWNYDKEKHNWIDESMSVLQQDFLPSDLKSHLDEKNIDACVAVQADQTEEETDFLLSLADRYSYIAGVVGWLDIKSPDFGEALENYSSYEKLKGLRHVVQDEPDDFLLQSDFCRGISLIKEYNLTYDILIYEHQLPAAVKFVEKFPDQPFVLDHIAKPRIKEGEMESWKQGIIELAQHPKVYCKISGMVTEADWKNWQKKDFRPYLDVIFEVFGADRLMFGSDWPVCTLAADYSEVYSIIHEYISSYSAEKQEMILGGTAQQFYGL</sequence>
<comment type="similarity">
    <text evidence="1">Belongs to the metallo-dependent hydrolases superfamily.</text>
</comment>
<evidence type="ECO:0000256" key="1">
    <source>
        <dbReference type="ARBA" id="ARBA00038310"/>
    </source>
</evidence>
<dbReference type="InterPro" id="IPR006680">
    <property type="entry name" value="Amidohydro-rel"/>
</dbReference>
<dbReference type="InterPro" id="IPR032466">
    <property type="entry name" value="Metal_Hydrolase"/>
</dbReference>
<dbReference type="PANTHER" id="PTHR43569:SF2">
    <property type="entry name" value="AMIDOHYDROLASE-RELATED DOMAIN-CONTAINING PROTEIN"/>
    <property type="match status" value="1"/>
</dbReference>
<organism evidence="3 4">
    <name type="scientific">Fodinibius salicampi</name>
    <dbReference type="NCBI Taxonomy" id="1920655"/>
    <lineage>
        <taxon>Bacteria</taxon>
        <taxon>Pseudomonadati</taxon>
        <taxon>Balneolota</taxon>
        <taxon>Balneolia</taxon>
        <taxon>Balneolales</taxon>
        <taxon>Balneolaceae</taxon>
        <taxon>Fodinibius</taxon>
    </lineage>
</organism>
<keyword evidence="4" id="KW-1185">Reference proteome</keyword>
<feature type="domain" description="Amidohydrolase-related" evidence="2">
    <location>
        <begin position="5"/>
        <end position="276"/>
    </location>
</feature>
<proteinExistence type="inferred from homology"/>
<gene>
    <name evidence="3" type="ORF">LQ318_10320</name>
</gene>
<dbReference type="InterPro" id="IPR052350">
    <property type="entry name" value="Metallo-dep_Lactonases"/>
</dbReference>
<comment type="caution">
    <text evidence="3">The sequence shown here is derived from an EMBL/GenBank/DDBJ whole genome shotgun (WGS) entry which is preliminary data.</text>
</comment>
<dbReference type="Proteomes" id="UP001207337">
    <property type="component" value="Unassembled WGS sequence"/>
</dbReference>
<evidence type="ECO:0000313" key="3">
    <source>
        <dbReference type="EMBL" id="MCW9713301.1"/>
    </source>
</evidence>
<accession>A0ABT3PZN9</accession>
<name>A0ABT3PZN9_9BACT</name>
<dbReference type="EMBL" id="JAJNDC010000002">
    <property type="protein sequence ID" value="MCW9713301.1"/>
    <property type="molecule type" value="Genomic_DNA"/>
</dbReference>
<reference evidence="3 4" key="1">
    <citation type="submission" date="2021-11" db="EMBL/GenBank/DDBJ databases">
        <title>Aliifidinibius sp. nov., a new bacterium isolated from saline soil.</title>
        <authorList>
            <person name="Galisteo C."/>
            <person name="De La Haba R."/>
            <person name="Sanchez-Porro C."/>
            <person name="Ventosa A."/>
        </authorList>
    </citation>
    <scope>NUCLEOTIDE SEQUENCE [LARGE SCALE GENOMIC DNA]</scope>
    <source>
        <strain evidence="3 4">KACC 190600</strain>
    </source>
</reference>
<evidence type="ECO:0000259" key="2">
    <source>
        <dbReference type="Pfam" id="PF04909"/>
    </source>
</evidence>
<dbReference type="PANTHER" id="PTHR43569">
    <property type="entry name" value="AMIDOHYDROLASE"/>
    <property type="match status" value="1"/>
</dbReference>
<evidence type="ECO:0000313" key="4">
    <source>
        <dbReference type="Proteomes" id="UP001207337"/>
    </source>
</evidence>
<protein>
    <submittedName>
        <fullName evidence="3">Amidohydrolase family protein</fullName>
    </submittedName>
</protein>
<dbReference type="Pfam" id="PF04909">
    <property type="entry name" value="Amidohydro_2"/>
    <property type="match status" value="1"/>
</dbReference>
<dbReference type="RefSeq" id="WP_265789868.1">
    <property type="nucleotide sequence ID" value="NZ_BAABRS010000002.1"/>
</dbReference>
<dbReference type="Gene3D" id="3.20.20.140">
    <property type="entry name" value="Metal-dependent hydrolases"/>
    <property type="match status" value="1"/>
</dbReference>
<dbReference type="SUPFAM" id="SSF51556">
    <property type="entry name" value="Metallo-dependent hydrolases"/>
    <property type="match status" value="1"/>
</dbReference>